<dbReference type="InterPro" id="IPR015421">
    <property type="entry name" value="PyrdxlP-dep_Trfase_major"/>
</dbReference>
<evidence type="ECO:0000256" key="1">
    <source>
        <dbReference type="ARBA" id="ARBA00001933"/>
    </source>
</evidence>
<dbReference type="GO" id="GO:0030170">
    <property type="term" value="F:pyridoxal phosphate binding"/>
    <property type="evidence" value="ECO:0007669"/>
    <property type="project" value="InterPro"/>
</dbReference>
<dbReference type="InterPro" id="IPR015424">
    <property type="entry name" value="PyrdxlP-dep_Trfase"/>
</dbReference>
<dbReference type="Pfam" id="PF00155">
    <property type="entry name" value="Aminotran_1_2"/>
    <property type="match status" value="1"/>
</dbReference>
<accession>A0A0F6AD44</accession>
<evidence type="ECO:0000256" key="2">
    <source>
        <dbReference type="ARBA" id="ARBA00022576"/>
    </source>
</evidence>
<comment type="caution">
    <text evidence="6">The sequence shown here is derived from an EMBL/GenBank/DDBJ whole genome shotgun (WGS) entry which is preliminary data.</text>
</comment>
<evidence type="ECO:0000259" key="5">
    <source>
        <dbReference type="Pfam" id="PF00155"/>
    </source>
</evidence>
<dbReference type="GO" id="GO:1901605">
    <property type="term" value="P:alpha-amino acid metabolic process"/>
    <property type="evidence" value="ECO:0007669"/>
    <property type="project" value="TreeGrafter"/>
</dbReference>
<dbReference type="AlphaFoldDB" id="A0A0F6AD44"/>
<name>A0A0F6AD44_9GAMM</name>
<keyword evidence="2" id="KW-0032">Aminotransferase</keyword>
<evidence type="ECO:0000313" key="6">
    <source>
        <dbReference type="EMBL" id="KKE83746.1"/>
    </source>
</evidence>
<dbReference type="GO" id="GO:0008483">
    <property type="term" value="F:transaminase activity"/>
    <property type="evidence" value="ECO:0007669"/>
    <property type="project" value="UniProtKB-KW"/>
</dbReference>
<dbReference type="Gene3D" id="3.40.640.10">
    <property type="entry name" value="Type I PLP-dependent aspartate aminotransferase-like (Major domain)"/>
    <property type="match status" value="1"/>
</dbReference>
<evidence type="ECO:0000313" key="7">
    <source>
        <dbReference type="Proteomes" id="UP000033434"/>
    </source>
</evidence>
<feature type="domain" description="Aminotransferase class I/classII large" evidence="5">
    <location>
        <begin position="81"/>
        <end position="398"/>
    </location>
</feature>
<gene>
    <name evidence="6" type="ORF">N479_13035</name>
</gene>
<dbReference type="PANTHER" id="PTHR42790">
    <property type="entry name" value="AMINOTRANSFERASE"/>
    <property type="match status" value="1"/>
</dbReference>
<dbReference type="EMBL" id="AUXW01000142">
    <property type="protein sequence ID" value="KKE83746.1"/>
    <property type="molecule type" value="Genomic_DNA"/>
</dbReference>
<evidence type="ECO:0000256" key="3">
    <source>
        <dbReference type="ARBA" id="ARBA00022679"/>
    </source>
</evidence>
<organism evidence="6 7">
    <name type="scientific">Pseudoalteromonas luteoviolacea S4054</name>
    <dbReference type="NCBI Taxonomy" id="1129367"/>
    <lineage>
        <taxon>Bacteria</taxon>
        <taxon>Pseudomonadati</taxon>
        <taxon>Pseudomonadota</taxon>
        <taxon>Gammaproteobacteria</taxon>
        <taxon>Alteromonadales</taxon>
        <taxon>Pseudoalteromonadaceae</taxon>
        <taxon>Pseudoalteromonas</taxon>
    </lineage>
</organism>
<dbReference type="SUPFAM" id="SSF53383">
    <property type="entry name" value="PLP-dependent transferases"/>
    <property type="match status" value="1"/>
</dbReference>
<dbReference type="RefSeq" id="WP_046356042.1">
    <property type="nucleotide sequence ID" value="NZ_AUXW01000142.1"/>
</dbReference>
<proteinExistence type="predicted"/>
<evidence type="ECO:0000256" key="4">
    <source>
        <dbReference type="ARBA" id="ARBA00022898"/>
    </source>
</evidence>
<dbReference type="PANTHER" id="PTHR42790:SF19">
    <property type="entry name" value="KYNURENINE_ALPHA-AMINOADIPATE AMINOTRANSFERASE, MITOCHONDRIAL"/>
    <property type="match status" value="1"/>
</dbReference>
<dbReference type="Proteomes" id="UP000033434">
    <property type="component" value="Unassembled WGS sequence"/>
</dbReference>
<dbReference type="Gene3D" id="3.90.1150.10">
    <property type="entry name" value="Aspartate Aminotransferase, domain 1"/>
    <property type="match status" value="1"/>
</dbReference>
<reference evidence="6 7" key="1">
    <citation type="journal article" date="2015" name="BMC Genomics">
        <title>Genome mining reveals unlocked bioactive potential of marine Gram-negative bacteria.</title>
        <authorList>
            <person name="Machado H."/>
            <person name="Sonnenschein E.C."/>
            <person name="Melchiorsen J."/>
            <person name="Gram L."/>
        </authorList>
    </citation>
    <scope>NUCLEOTIDE SEQUENCE [LARGE SCALE GENOMIC DNA]</scope>
    <source>
        <strain evidence="6 7">S4054</strain>
    </source>
</reference>
<keyword evidence="3" id="KW-0808">Transferase</keyword>
<comment type="cofactor">
    <cofactor evidence="1">
        <name>pyridoxal 5'-phosphate</name>
        <dbReference type="ChEBI" id="CHEBI:597326"/>
    </cofactor>
</comment>
<dbReference type="InterPro" id="IPR050859">
    <property type="entry name" value="Class-I_PLP-dep_aminotransf"/>
</dbReference>
<protein>
    <recommendedName>
        <fullName evidence="5">Aminotransferase class I/classII large domain-containing protein</fullName>
    </recommendedName>
</protein>
<dbReference type="PATRIC" id="fig|1129367.4.peg.2403"/>
<dbReference type="InterPro" id="IPR004839">
    <property type="entry name" value="Aminotransferase_I/II_large"/>
</dbReference>
<dbReference type="InterPro" id="IPR015422">
    <property type="entry name" value="PyrdxlP-dep_Trfase_small"/>
</dbReference>
<dbReference type="CDD" id="cd00609">
    <property type="entry name" value="AAT_like"/>
    <property type="match status" value="1"/>
</dbReference>
<sequence>MYDTEVMNFLNEISMVYPDATSLASGKPSDLYLIEKSEEFFRKSYVNYRAQQQNEKPETVELPMFQYGKAAGSIGDIISEHLLKDYNIDADSQQVLITNGGQEAMLMLAMVLAPGQDDVLLTFDPSYIGFSGAAMIAGKNIEPIEATLDGICVERVEASIREILLKGKKPVALYLNPDYNNPLGMSFTEEERLQLITLCHKYGIYILEDSPYSQFVYEGEQYASMYNLDEHSSVIHIGSFSKTLWPSLRIGYMVIPKAASQLYKNLVAAKSFVSLNTCQMAQSVVAGYLIENEYSLRPRVNKIIPHYKESLKIVVDVLATRLGNVAGFSWTEVEGGFFLALELPYEFSKEDLSRCAQENKVICMPMSFFSSQRFEHNWRRFIRISISYVHGDELKAAVIRLTDYLLDAIDRKNNKDMA</sequence>
<keyword evidence="4" id="KW-0663">Pyridoxal phosphate</keyword>